<dbReference type="Gene3D" id="1.10.287.470">
    <property type="entry name" value="Helix hairpin bin"/>
    <property type="match status" value="1"/>
</dbReference>
<dbReference type="PANTHER" id="PTHR30469:SF37">
    <property type="entry name" value="RAGD PROTEIN"/>
    <property type="match status" value="1"/>
</dbReference>
<dbReference type="SUPFAM" id="SSF111369">
    <property type="entry name" value="HlyD-like secretion proteins"/>
    <property type="match status" value="1"/>
</dbReference>
<reference evidence="6" key="1">
    <citation type="submission" date="2020-12" db="EMBL/GenBank/DDBJ databases">
        <title>Geomonas sp. Red875, isolated from river sediment.</title>
        <authorList>
            <person name="Xu Z."/>
            <person name="Zhang Z."/>
            <person name="Masuda Y."/>
            <person name="Itoh H."/>
            <person name="Senoo K."/>
        </authorList>
    </citation>
    <scope>NUCLEOTIDE SEQUENCE</scope>
    <source>
        <strain evidence="6">Red875</strain>
    </source>
</reference>
<evidence type="ECO:0000256" key="2">
    <source>
        <dbReference type="SAM" id="Coils"/>
    </source>
</evidence>
<evidence type="ECO:0000313" key="6">
    <source>
        <dbReference type="EMBL" id="MBJ6724996.1"/>
    </source>
</evidence>
<keyword evidence="3" id="KW-1133">Transmembrane helix</keyword>
<dbReference type="GO" id="GO:1990281">
    <property type="term" value="C:efflux pump complex"/>
    <property type="evidence" value="ECO:0007669"/>
    <property type="project" value="TreeGrafter"/>
</dbReference>
<dbReference type="RefSeq" id="WP_199383890.1">
    <property type="nucleotide sequence ID" value="NZ_JAEMHM010000007.1"/>
</dbReference>
<dbReference type="Proteomes" id="UP000636888">
    <property type="component" value="Unassembled WGS sequence"/>
</dbReference>
<dbReference type="Pfam" id="PF25954">
    <property type="entry name" value="Beta-barrel_RND_2"/>
    <property type="match status" value="1"/>
</dbReference>
<feature type="transmembrane region" description="Helical" evidence="3">
    <location>
        <begin position="12"/>
        <end position="33"/>
    </location>
</feature>
<keyword evidence="2" id="KW-0175">Coiled coil</keyword>
<feature type="domain" description="CzcB-like barrel-sandwich hybrid" evidence="5">
    <location>
        <begin position="83"/>
        <end position="199"/>
    </location>
</feature>
<evidence type="ECO:0000259" key="5">
    <source>
        <dbReference type="Pfam" id="PF25973"/>
    </source>
</evidence>
<accession>A0A8J7LYF8</accession>
<sequence>MTERSAGQKRTVRLIGIGILVVCVIAVVVLVVVRHRGTAREARARQQAAQRGPMVPVAIVKPGPQQRTLVVSAETVPYASITLYAKVSGYLREIRVDKGDRVLKDDLLAVIYSPELENQYRAALVDAENKRRFAERERQLLKDGIISRQEAENASTDARSAEQTALALKRQRDYLVLRAPFDGTVTARYADPGALLQSAATGQSGALAIVTLSNLDRLRVYAYLDQKSASQVKLGDRCVVTDATRPDRKYPATVSRISGQLDPRTRTMLVEFDFPNTPQRVIAGSYVQVTLDLAQPPYLQIPASALFVIKEKSSVAVVGADNRIAFRPVTVADSDGKLVSLSEGVAQGERVVLNPGTGMTEGILVQPTLAGETGAAATGAAASRPRAR</sequence>
<dbReference type="Gene3D" id="2.40.30.170">
    <property type="match status" value="1"/>
</dbReference>
<comment type="caution">
    <text evidence="6">The sequence shown here is derived from an EMBL/GenBank/DDBJ whole genome shotgun (WGS) entry which is preliminary data.</text>
</comment>
<organism evidence="6 7">
    <name type="scientific">Geomesophilobacter sediminis</name>
    <dbReference type="NCBI Taxonomy" id="2798584"/>
    <lineage>
        <taxon>Bacteria</taxon>
        <taxon>Pseudomonadati</taxon>
        <taxon>Thermodesulfobacteriota</taxon>
        <taxon>Desulfuromonadia</taxon>
        <taxon>Geobacterales</taxon>
        <taxon>Geobacteraceae</taxon>
        <taxon>Geomesophilobacter</taxon>
    </lineage>
</organism>
<dbReference type="Gene3D" id="2.40.420.20">
    <property type="match status" value="1"/>
</dbReference>
<dbReference type="NCBIfam" id="TIGR01730">
    <property type="entry name" value="RND_mfp"/>
    <property type="match status" value="1"/>
</dbReference>
<dbReference type="Gene3D" id="2.40.50.100">
    <property type="match status" value="1"/>
</dbReference>
<feature type="coiled-coil region" evidence="2">
    <location>
        <begin position="117"/>
        <end position="171"/>
    </location>
</feature>
<evidence type="ECO:0000313" key="7">
    <source>
        <dbReference type="Proteomes" id="UP000636888"/>
    </source>
</evidence>
<keyword evidence="3" id="KW-0812">Transmembrane</keyword>
<dbReference type="Pfam" id="PF25973">
    <property type="entry name" value="BSH_CzcB"/>
    <property type="match status" value="1"/>
</dbReference>
<keyword evidence="3" id="KW-0472">Membrane</keyword>
<keyword evidence="7" id="KW-1185">Reference proteome</keyword>
<dbReference type="AlphaFoldDB" id="A0A8J7LYF8"/>
<evidence type="ECO:0000256" key="3">
    <source>
        <dbReference type="SAM" id="Phobius"/>
    </source>
</evidence>
<evidence type="ECO:0000259" key="4">
    <source>
        <dbReference type="Pfam" id="PF25954"/>
    </source>
</evidence>
<protein>
    <submittedName>
        <fullName evidence="6">Efflux RND transporter periplasmic adaptor subunit</fullName>
    </submittedName>
</protein>
<gene>
    <name evidence="6" type="ORF">JFN93_09775</name>
</gene>
<comment type="similarity">
    <text evidence="1">Belongs to the membrane fusion protein (MFP) (TC 8.A.1) family.</text>
</comment>
<dbReference type="EMBL" id="JAEMHM010000007">
    <property type="protein sequence ID" value="MBJ6724996.1"/>
    <property type="molecule type" value="Genomic_DNA"/>
</dbReference>
<evidence type="ECO:0000256" key="1">
    <source>
        <dbReference type="ARBA" id="ARBA00009477"/>
    </source>
</evidence>
<proteinExistence type="inferred from homology"/>
<dbReference type="PANTHER" id="PTHR30469">
    <property type="entry name" value="MULTIDRUG RESISTANCE PROTEIN MDTA"/>
    <property type="match status" value="1"/>
</dbReference>
<feature type="domain" description="CusB-like beta-barrel" evidence="4">
    <location>
        <begin position="224"/>
        <end position="292"/>
    </location>
</feature>
<dbReference type="InterPro" id="IPR006143">
    <property type="entry name" value="RND_pump_MFP"/>
</dbReference>
<dbReference type="InterPro" id="IPR058647">
    <property type="entry name" value="BSH_CzcB-like"/>
</dbReference>
<dbReference type="GO" id="GO:0015562">
    <property type="term" value="F:efflux transmembrane transporter activity"/>
    <property type="evidence" value="ECO:0007669"/>
    <property type="project" value="TreeGrafter"/>
</dbReference>
<dbReference type="InterPro" id="IPR058792">
    <property type="entry name" value="Beta-barrel_RND_2"/>
</dbReference>
<name>A0A8J7LYF8_9BACT</name>